<accession>A0A2P2IR25</accession>
<sequence length="67" mass="7855">MGYNNKNFMASEIVHYAICQLQTNFKEATVHAFIENRCKRKTTLYQCNYDKEASQEFHPSPIIVLII</sequence>
<dbReference type="AlphaFoldDB" id="A0A2P2IR25"/>
<organism evidence="1">
    <name type="scientific">Rhizophora mucronata</name>
    <name type="common">Asiatic mangrove</name>
    <dbReference type="NCBI Taxonomy" id="61149"/>
    <lineage>
        <taxon>Eukaryota</taxon>
        <taxon>Viridiplantae</taxon>
        <taxon>Streptophyta</taxon>
        <taxon>Embryophyta</taxon>
        <taxon>Tracheophyta</taxon>
        <taxon>Spermatophyta</taxon>
        <taxon>Magnoliopsida</taxon>
        <taxon>eudicotyledons</taxon>
        <taxon>Gunneridae</taxon>
        <taxon>Pentapetalae</taxon>
        <taxon>rosids</taxon>
        <taxon>fabids</taxon>
        <taxon>Malpighiales</taxon>
        <taxon>Rhizophoraceae</taxon>
        <taxon>Rhizophora</taxon>
    </lineage>
</organism>
<reference evidence="1" key="1">
    <citation type="submission" date="2018-02" db="EMBL/GenBank/DDBJ databases">
        <title>Rhizophora mucronata_Transcriptome.</title>
        <authorList>
            <person name="Meera S.P."/>
            <person name="Sreeshan A."/>
            <person name="Augustine A."/>
        </authorList>
    </citation>
    <scope>NUCLEOTIDE SEQUENCE</scope>
    <source>
        <tissue evidence="1">Leaf</tissue>
    </source>
</reference>
<evidence type="ECO:0000313" key="1">
    <source>
        <dbReference type="EMBL" id="MBW83636.1"/>
    </source>
</evidence>
<protein>
    <submittedName>
        <fullName evidence="1">Uncharacterized protein</fullName>
    </submittedName>
</protein>
<proteinExistence type="predicted"/>
<name>A0A2P2IR25_RHIMU</name>
<dbReference type="EMBL" id="GGEC01003153">
    <property type="protein sequence ID" value="MBW83636.1"/>
    <property type="molecule type" value="Transcribed_RNA"/>
</dbReference>